<evidence type="ECO:0000259" key="10">
    <source>
        <dbReference type="PROSITE" id="PS50885"/>
    </source>
</evidence>
<feature type="coiled-coil region" evidence="7">
    <location>
        <begin position="439"/>
        <end position="470"/>
    </location>
</feature>
<keyword evidence="4 6" id="KW-0807">Transducer</keyword>
<comment type="subcellular location">
    <subcellularLocation>
        <location evidence="1">Cell membrane</location>
    </subcellularLocation>
</comment>
<dbReference type="InterPro" id="IPR003660">
    <property type="entry name" value="HAMP_dom"/>
</dbReference>
<comment type="similarity">
    <text evidence="5">Belongs to the methyl-accepting chemotaxis (MCP) protein family.</text>
</comment>
<feature type="domain" description="Methyl-accepting transducer" evidence="9">
    <location>
        <begin position="295"/>
        <end position="531"/>
    </location>
</feature>
<feature type="transmembrane region" description="Helical" evidence="8">
    <location>
        <begin position="201"/>
        <end position="223"/>
    </location>
</feature>
<dbReference type="PROSITE" id="PS50111">
    <property type="entry name" value="CHEMOTAXIS_TRANSDUC_2"/>
    <property type="match status" value="1"/>
</dbReference>
<evidence type="ECO:0000259" key="9">
    <source>
        <dbReference type="PROSITE" id="PS50111"/>
    </source>
</evidence>
<evidence type="ECO:0000256" key="1">
    <source>
        <dbReference type="ARBA" id="ARBA00004236"/>
    </source>
</evidence>
<dbReference type="PANTHER" id="PTHR32089">
    <property type="entry name" value="METHYL-ACCEPTING CHEMOTAXIS PROTEIN MCPB"/>
    <property type="match status" value="1"/>
</dbReference>
<evidence type="ECO:0000256" key="7">
    <source>
        <dbReference type="SAM" id="Coils"/>
    </source>
</evidence>
<reference evidence="11 12" key="1">
    <citation type="journal article" date="2024" name="Int. J. Syst. Evol. Microbiol.">
        <title>Paenibacillus hexagrammi sp. nov., a novel bacterium isolated from the gut content of Hexagrammos agrammus.</title>
        <authorList>
            <person name="Jung H.K."/>
            <person name="Kim D.G."/>
            <person name="Zin H."/>
            <person name="Park J."/>
            <person name="Jung H."/>
            <person name="Kim Y.O."/>
            <person name="Kong H.J."/>
            <person name="Kim J.W."/>
            <person name="Kim Y.S."/>
        </authorList>
    </citation>
    <scope>NUCLEOTIDE SEQUENCE [LARGE SCALE GENOMIC DNA]</scope>
    <source>
        <strain evidence="11 12">YPD9-1</strain>
    </source>
</reference>
<evidence type="ECO:0000256" key="2">
    <source>
        <dbReference type="ARBA" id="ARBA00022475"/>
    </source>
</evidence>
<dbReference type="EMBL" id="CP090978">
    <property type="protein sequence ID" value="UJF32164.1"/>
    <property type="molecule type" value="Genomic_DNA"/>
</dbReference>
<keyword evidence="8" id="KW-1133">Transmembrane helix</keyword>
<name>A0ABY3SDU4_9BACL</name>
<keyword evidence="12" id="KW-1185">Reference proteome</keyword>
<keyword evidence="2" id="KW-1003">Cell membrane</keyword>
<evidence type="ECO:0000256" key="5">
    <source>
        <dbReference type="ARBA" id="ARBA00029447"/>
    </source>
</evidence>
<evidence type="ECO:0000313" key="11">
    <source>
        <dbReference type="EMBL" id="UJF32164.1"/>
    </source>
</evidence>
<keyword evidence="8" id="KW-0812">Transmembrane</keyword>
<feature type="transmembrane region" description="Helical" evidence="8">
    <location>
        <begin position="14"/>
        <end position="35"/>
    </location>
</feature>
<dbReference type="SMART" id="SM00304">
    <property type="entry name" value="HAMP"/>
    <property type="match status" value="2"/>
</dbReference>
<keyword evidence="3 8" id="KW-0472">Membrane</keyword>
<dbReference type="Pfam" id="PF00672">
    <property type="entry name" value="HAMP"/>
    <property type="match status" value="1"/>
</dbReference>
<dbReference type="Pfam" id="PF00015">
    <property type="entry name" value="MCPsignal"/>
    <property type="match status" value="1"/>
</dbReference>
<evidence type="ECO:0000256" key="8">
    <source>
        <dbReference type="SAM" id="Phobius"/>
    </source>
</evidence>
<evidence type="ECO:0000313" key="12">
    <source>
        <dbReference type="Proteomes" id="UP001649230"/>
    </source>
</evidence>
<sequence>MKRFFAMSFFSKNLLFTSFNIVLIGAVLIVSSYFLQKDILVSQLQNQIKTVTGNWAAQIDSKQVMQAKEEKDYQGPVQAEIRKQLDLVSQYNPSVAQAYIFGTELQDGNKTSIIAMPTHVAEELTEAKLMAGDLYEQPVVVANMLKRLLATGTPTLTDYYQDDYGIWTTIAYPIKDTNGKIYAYYAVDIDAKAIPEGLHKLLIYGISLLAGFLIIILTFQIIVIRRSFQPIKALIHGIDEVSQGHLDIRIPTGKNDLGRVNEKFNEMVSNMNATIVSIQEASHQLAASAKELNLSSNRNNEHAEVINSSVKEIAKSIQYQENSSFESSRAISDMAEVVQTVAHSSSSVAVEAQAVEQISEKGDTVVKNMTGQMQQINQFVGNLSQSVTILDRRSQEIGNILSMITGIANQTNLLALNAAIEAARVGEHGRGFAVVASEVRKLAEQSQQSAKQIEELIKEIQHEIGQTTDAMQSGKQVVEQGMSVASETGRLFGDILEAIQKVSQRIHEVSTAAQDMSAGTEQIAASAEELTHSAKSTASNATEMTRSIDEQKQSVEEIARSTHQLSSTADELKQLTAQFRVKKEQP</sequence>
<accession>A0ABY3SDU4</accession>
<proteinExistence type="inferred from homology"/>
<feature type="domain" description="HAMP" evidence="10">
    <location>
        <begin position="225"/>
        <end position="276"/>
    </location>
</feature>
<dbReference type="InterPro" id="IPR004089">
    <property type="entry name" value="MCPsignal_dom"/>
</dbReference>
<organism evidence="11 12">
    <name type="scientific">Paenibacillus hexagrammi</name>
    <dbReference type="NCBI Taxonomy" id="2908839"/>
    <lineage>
        <taxon>Bacteria</taxon>
        <taxon>Bacillati</taxon>
        <taxon>Bacillota</taxon>
        <taxon>Bacilli</taxon>
        <taxon>Bacillales</taxon>
        <taxon>Paenibacillaceae</taxon>
        <taxon>Paenibacillus</taxon>
    </lineage>
</organism>
<evidence type="ECO:0000256" key="4">
    <source>
        <dbReference type="ARBA" id="ARBA00023224"/>
    </source>
</evidence>
<protein>
    <submittedName>
        <fullName evidence="11">Methyl-accepting chemotaxis protein</fullName>
    </submittedName>
</protein>
<keyword evidence="7" id="KW-0175">Coiled coil</keyword>
<dbReference type="Gene3D" id="1.10.287.950">
    <property type="entry name" value="Methyl-accepting chemotaxis protein"/>
    <property type="match status" value="1"/>
</dbReference>
<dbReference type="CDD" id="cd11386">
    <property type="entry name" value="MCP_signal"/>
    <property type="match status" value="1"/>
</dbReference>
<dbReference type="RefSeq" id="WP_235118509.1">
    <property type="nucleotide sequence ID" value="NZ_CP090978.1"/>
</dbReference>
<dbReference type="Proteomes" id="UP001649230">
    <property type="component" value="Chromosome"/>
</dbReference>
<dbReference type="PANTHER" id="PTHR32089:SF112">
    <property type="entry name" value="LYSOZYME-LIKE PROTEIN-RELATED"/>
    <property type="match status" value="1"/>
</dbReference>
<evidence type="ECO:0000256" key="3">
    <source>
        <dbReference type="ARBA" id="ARBA00023136"/>
    </source>
</evidence>
<dbReference type="PROSITE" id="PS50885">
    <property type="entry name" value="HAMP"/>
    <property type="match status" value="1"/>
</dbReference>
<dbReference type="SMART" id="SM00283">
    <property type="entry name" value="MA"/>
    <property type="match status" value="1"/>
</dbReference>
<dbReference type="SUPFAM" id="SSF58104">
    <property type="entry name" value="Methyl-accepting chemotaxis protein (MCP) signaling domain"/>
    <property type="match status" value="1"/>
</dbReference>
<gene>
    <name evidence="11" type="ORF">L0M14_20890</name>
</gene>
<evidence type="ECO:0000256" key="6">
    <source>
        <dbReference type="PROSITE-ProRule" id="PRU00284"/>
    </source>
</evidence>
<dbReference type="CDD" id="cd06225">
    <property type="entry name" value="HAMP"/>
    <property type="match status" value="1"/>
</dbReference>